<dbReference type="InterPro" id="IPR017871">
    <property type="entry name" value="ABC_transporter-like_CS"/>
</dbReference>
<keyword evidence="2 7" id="KW-1003">Cell membrane</keyword>
<evidence type="ECO:0000256" key="4">
    <source>
        <dbReference type="ARBA" id="ARBA00022840"/>
    </source>
</evidence>
<evidence type="ECO:0000256" key="5">
    <source>
        <dbReference type="ARBA" id="ARBA00022967"/>
    </source>
</evidence>
<dbReference type="InterPro" id="IPR003593">
    <property type="entry name" value="AAA+_ATPase"/>
</dbReference>
<keyword evidence="3 7" id="KW-0547">Nucleotide-binding</keyword>
<dbReference type="Pfam" id="PF00005">
    <property type="entry name" value="ABC_tran"/>
    <property type="match status" value="1"/>
</dbReference>
<accession>A0A5E6W4T8</accession>
<dbReference type="GO" id="GO:0043190">
    <property type="term" value="C:ATP-binding cassette (ABC) transporter complex"/>
    <property type="evidence" value="ECO:0007669"/>
    <property type="project" value="InterPro"/>
</dbReference>
<dbReference type="Pfam" id="PF08402">
    <property type="entry name" value="TOBE_2"/>
    <property type="match status" value="1"/>
</dbReference>
<gene>
    <name evidence="9" type="primary">btuD_9</name>
    <name evidence="7" type="synonym">potA</name>
    <name evidence="9" type="ORF">PS659_04515</name>
</gene>
<dbReference type="PROSITE" id="PS50893">
    <property type="entry name" value="ABC_TRANSPORTER_2"/>
    <property type="match status" value="1"/>
</dbReference>
<evidence type="ECO:0000313" key="10">
    <source>
        <dbReference type="Proteomes" id="UP000326729"/>
    </source>
</evidence>
<dbReference type="PROSITE" id="PS00211">
    <property type="entry name" value="ABC_TRANSPORTER_1"/>
    <property type="match status" value="1"/>
</dbReference>
<evidence type="ECO:0000256" key="6">
    <source>
        <dbReference type="ARBA" id="ARBA00023136"/>
    </source>
</evidence>
<proteinExistence type="inferred from homology"/>
<dbReference type="InterPro" id="IPR050093">
    <property type="entry name" value="ABC_SmlMolc_Importer"/>
</dbReference>
<dbReference type="GO" id="GO:0015847">
    <property type="term" value="P:putrescine transport"/>
    <property type="evidence" value="ECO:0007669"/>
    <property type="project" value="UniProtKB-ARBA"/>
</dbReference>
<dbReference type="EMBL" id="CABVGY010000029">
    <property type="protein sequence ID" value="VVN23763.1"/>
    <property type="molecule type" value="Genomic_DNA"/>
</dbReference>
<keyword evidence="4 7" id="KW-0067">ATP-binding</keyword>
<comment type="catalytic activity">
    <reaction evidence="7">
        <text>ATP + H2O + polyamine-[polyamine-binding protein]Side 1 = ADP + phosphate + polyamineSide 2 + [polyamine-binding protein]Side 1.</text>
        <dbReference type="EC" id="7.6.2.11"/>
    </reaction>
</comment>
<dbReference type="SUPFAM" id="SSF50331">
    <property type="entry name" value="MOP-like"/>
    <property type="match status" value="1"/>
</dbReference>
<evidence type="ECO:0000256" key="7">
    <source>
        <dbReference type="RuleBase" id="RU364083"/>
    </source>
</evidence>
<keyword evidence="1 7" id="KW-0813">Transport</keyword>
<evidence type="ECO:0000256" key="1">
    <source>
        <dbReference type="ARBA" id="ARBA00022448"/>
    </source>
</evidence>
<dbReference type="FunFam" id="3.40.50.300:FF:000133">
    <property type="entry name" value="Spermidine/putrescine import ATP-binding protein PotA"/>
    <property type="match status" value="1"/>
</dbReference>
<dbReference type="Gene3D" id="2.40.50.100">
    <property type="match status" value="1"/>
</dbReference>
<evidence type="ECO:0000256" key="2">
    <source>
        <dbReference type="ARBA" id="ARBA00022475"/>
    </source>
</evidence>
<keyword evidence="5 7" id="KW-1278">Translocase</keyword>
<protein>
    <recommendedName>
        <fullName evidence="7">Spermidine/putrescine import ATP-binding protein PotA</fullName>
        <ecNumber evidence="7">7.6.2.11</ecNumber>
    </recommendedName>
</protein>
<evidence type="ECO:0000259" key="8">
    <source>
        <dbReference type="PROSITE" id="PS50893"/>
    </source>
</evidence>
<dbReference type="Proteomes" id="UP000326729">
    <property type="component" value="Unassembled WGS sequence"/>
</dbReference>
<dbReference type="Gene3D" id="3.40.50.300">
    <property type="entry name" value="P-loop containing nucleotide triphosphate hydrolases"/>
    <property type="match status" value="1"/>
</dbReference>
<dbReference type="PANTHER" id="PTHR42781:SF4">
    <property type="entry name" value="SPERMIDINE_PUTRESCINE IMPORT ATP-BINDING PROTEIN POTA"/>
    <property type="match status" value="1"/>
</dbReference>
<dbReference type="PANTHER" id="PTHR42781">
    <property type="entry name" value="SPERMIDINE/PUTRESCINE IMPORT ATP-BINDING PROTEIN POTA"/>
    <property type="match status" value="1"/>
</dbReference>
<dbReference type="InterPro" id="IPR013611">
    <property type="entry name" value="Transp-assoc_OB_typ2"/>
</dbReference>
<dbReference type="SMART" id="SM00382">
    <property type="entry name" value="AAA"/>
    <property type="match status" value="1"/>
</dbReference>
<dbReference type="AlphaFoldDB" id="A0A5E6W4T8"/>
<dbReference type="NCBIfam" id="TIGR01187">
    <property type="entry name" value="potA"/>
    <property type="match status" value="1"/>
</dbReference>
<evidence type="ECO:0000256" key="3">
    <source>
        <dbReference type="ARBA" id="ARBA00022741"/>
    </source>
</evidence>
<keyword evidence="9" id="KW-0378">Hydrolase</keyword>
<dbReference type="GO" id="GO:0015417">
    <property type="term" value="F:ABC-type polyamine transporter activity"/>
    <property type="evidence" value="ECO:0007669"/>
    <property type="project" value="UniProtKB-EC"/>
</dbReference>
<organism evidence="9 10">
    <name type="scientific">Pseudomonas fluorescens</name>
    <dbReference type="NCBI Taxonomy" id="294"/>
    <lineage>
        <taxon>Bacteria</taxon>
        <taxon>Pseudomonadati</taxon>
        <taxon>Pseudomonadota</taxon>
        <taxon>Gammaproteobacteria</taxon>
        <taxon>Pseudomonadales</taxon>
        <taxon>Pseudomonadaceae</taxon>
        <taxon>Pseudomonas</taxon>
    </lineage>
</organism>
<dbReference type="EC" id="7.6.2.11" evidence="7"/>
<name>A0A5E6W4T8_PSEFL</name>
<reference evidence="9 10" key="1">
    <citation type="submission" date="2019-09" db="EMBL/GenBank/DDBJ databases">
        <authorList>
            <person name="Chandra G."/>
            <person name="Truman W A."/>
        </authorList>
    </citation>
    <scope>NUCLEOTIDE SEQUENCE [LARGE SCALE GENOMIC DNA]</scope>
    <source>
        <strain evidence="9">PS659</strain>
    </source>
</reference>
<dbReference type="GO" id="GO:0016887">
    <property type="term" value="F:ATP hydrolysis activity"/>
    <property type="evidence" value="ECO:0007669"/>
    <property type="project" value="InterPro"/>
</dbReference>
<dbReference type="InterPro" id="IPR005893">
    <property type="entry name" value="PotA-like"/>
</dbReference>
<dbReference type="InterPro" id="IPR003439">
    <property type="entry name" value="ABC_transporter-like_ATP-bd"/>
</dbReference>
<dbReference type="InterPro" id="IPR027417">
    <property type="entry name" value="P-loop_NTPase"/>
</dbReference>
<comment type="similarity">
    <text evidence="7">Belongs to the ABC transporter superfamily. Spermidine/putrescine importer (TC 3.A.1.11.1) family.</text>
</comment>
<evidence type="ECO:0000313" key="9">
    <source>
        <dbReference type="EMBL" id="VVN23763.1"/>
    </source>
</evidence>
<feature type="domain" description="ABC transporter" evidence="8">
    <location>
        <begin position="18"/>
        <end position="248"/>
    </location>
</feature>
<dbReference type="GO" id="GO:0005524">
    <property type="term" value="F:ATP binding"/>
    <property type="evidence" value="ECO:0007669"/>
    <property type="project" value="UniProtKB-KW"/>
</dbReference>
<dbReference type="InterPro" id="IPR008995">
    <property type="entry name" value="Mo/tungstate-bd_C_term_dom"/>
</dbReference>
<sequence>MGNKKGNLIVSSRSAVQLSAQGISQYYGRFAALDNVDLDVRQGEFLTLLGPSGSGKTTLLMILAGFLSPTSGKLMEQGVDIIRRSAEKRNYGMVFQGYALFPHMTVADNVAYPLRIRKVPAEERNRRVKHILEVVGLGAHMHKKPSEMSGGQQQRVAIARALVFEPELLLLDEPLSALDKNLREQLQTELQRIHRQVGTSFVFVTHDQNEALALSSRIAIFNHGKLTQVDTPENIYNRPESRFVAEFLGKMNLFPLDNLTRNGQTASGRCGTSVLHAQAPNALSAAPIVLAVRPEHMELHSACPTRDGYNVMPAQLTDKVYQGSSTHLSLKVGGDTLPINLSVPGNHPGASMPGGAPVWLSWPVQQSFLLQA</sequence>
<comment type="function">
    <text evidence="7">Part of the ABC transporter complex PotABCD involved in spermidine/putrescine import. Responsible for energy coupling to the transport system.</text>
</comment>
<keyword evidence="6 7" id="KW-0472">Membrane</keyword>
<comment type="subunit">
    <text evidence="7">The complex is composed of two ATP-binding proteins (PotA), two transmembrane proteins (PotB and PotC) and a solute-binding protein (PotD).</text>
</comment>
<dbReference type="SUPFAM" id="SSF52540">
    <property type="entry name" value="P-loop containing nucleoside triphosphate hydrolases"/>
    <property type="match status" value="1"/>
</dbReference>